<sequence length="79" mass="8812">RSIITLSAVLALILAVIYLLVGPNAQESQIINDFIINFQKTRFADVSPAELEAMNNSVIGVFQKVLLVYVFELFQQSIL</sequence>
<evidence type="ECO:0000313" key="1">
    <source>
        <dbReference type="EMBL" id="MDX7019293.1"/>
    </source>
</evidence>
<comment type="caution">
    <text evidence="1">The sequence shown here is derived from an EMBL/GenBank/DDBJ whole genome shotgun (WGS) entry which is preliminary data.</text>
</comment>
<evidence type="ECO:0008006" key="3">
    <source>
        <dbReference type="Google" id="ProtNLM"/>
    </source>
</evidence>
<dbReference type="EMBL" id="JAWZZT010001907">
    <property type="protein sequence ID" value="MDX7019293.1"/>
    <property type="molecule type" value="Genomic_DNA"/>
</dbReference>
<dbReference type="Proteomes" id="UP001279012">
    <property type="component" value="Unassembled WGS sequence"/>
</dbReference>
<evidence type="ECO:0000313" key="2">
    <source>
        <dbReference type="Proteomes" id="UP001279012"/>
    </source>
</evidence>
<gene>
    <name evidence="1" type="ORF">SJ059_33255</name>
</gene>
<protein>
    <recommendedName>
        <fullName evidence="3">AI-2E family transporter</fullName>
    </recommendedName>
</protein>
<organism evidence="1 2">
    <name type="scientific">Klebsiella aerogenes</name>
    <name type="common">Enterobacter aerogenes</name>
    <dbReference type="NCBI Taxonomy" id="548"/>
    <lineage>
        <taxon>Bacteria</taxon>
        <taxon>Pseudomonadati</taxon>
        <taxon>Pseudomonadota</taxon>
        <taxon>Gammaproteobacteria</taxon>
        <taxon>Enterobacterales</taxon>
        <taxon>Enterobacteriaceae</taxon>
        <taxon>Klebsiella/Raoultella group</taxon>
        <taxon>Klebsiella</taxon>
    </lineage>
</organism>
<proteinExistence type="predicted"/>
<dbReference type="AlphaFoldDB" id="A0AAW9EEA7"/>
<reference evidence="1" key="1">
    <citation type="submission" date="2023-11" db="EMBL/GenBank/DDBJ databases">
        <title>Detection of rare carbapenemases in Enterobacterales - comparison of two colorimetric and two CIM-based carbapenemase assays.</title>
        <authorList>
            <person name="Schaffarczyk L."/>
            <person name="Noster J."/>
            <person name="Stelzer Y."/>
            <person name="Sattler J."/>
            <person name="Gatermann S."/>
            <person name="Hamprecht A."/>
        </authorList>
    </citation>
    <scope>NUCLEOTIDE SEQUENCE</scope>
    <source>
        <strain evidence="1">CIM-Cont-037</strain>
    </source>
</reference>
<feature type="non-terminal residue" evidence="1">
    <location>
        <position position="1"/>
    </location>
</feature>
<accession>A0AAW9EEA7</accession>
<feature type="non-terminal residue" evidence="1">
    <location>
        <position position="79"/>
    </location>
</feature>
<name>A0AAW9EEA7_KLEAE</name>